<feature type="region of interest" description="Disordered" evidence="1">
    <location>
        <begin position="376"/>
        <end position="395"/>
    </location>
</feature>
<keyword evidence="2" id="KW-0812">Transmembrane</keyword>
<dbReference type="InterPro" id="IPR014044">
    <property type="entry name" value="CAP_dom"/>
</dbReference>
<accession>A0ABD3QLI6</accession>
<proteinExistence type="predicted"/>
<dbReference type="InterPro" id="IPR001283">
    <property type="entry name" value="CRISP-related"/>
</dbReference>
<protein>
    <recommendedName>
        <fullName evidence="3">SCP domain-containing protein</fullName>
    </recommendedName>
</protein>
<dbReference type="Gene3D" id="3.40.33.10">
    <property type="entry name" value="CAP"/>
    <property type="match status" value="1"/>
</dbReference>
<feature type="region of interest" description="Disordered" evidence="1">
    <location>
        <begin position="203"/>
        <end position="242"/>
    </location>
</feature>
<comment type="caution">
    <text evidence="4">The sequence shown here is derived from an EMBL/GenBank/DDBJ whole genome shotgun (WGS) entry which is preliminary data.</text>
</comment>
<reference evidence="4 5" key="1">
    <citation type="journal article" date="2020" name="G3 (Bethesda)">
        <title>Improved Reference Genome for Cyclotella cryptica CCMP332, a Model for Cell Wall Morphogenesis, Salinity Adaptation, and Lipid Production in Diatoms (Bacillariophyta).</title>
        <authorList>
            <person name="Roberts W.R."/>
            <person name="Downey K.M."/>
            <person name="Ruck E.C."/>
            <person name="Traller J.C."/>
            <person name="Alverson A.J."/>
        </authorList>
    </citation>
    <scope>NUCLEOTIDE SEQUENCE [LARGE SCALE GENOMIC DNA]</scope>
    <source>
        <strain evidence="4 5">CCMP332</strain>
    </source>
</reference>
<evidence type="ECO:0000256" key="1">
    <source>
        <dbReference type="SAM" id="MobiDB-lite"/>
    </source>
</evidence>
<keyword evidence="5" id="KW-1185">Reference proteome</keyword>
<organism evidence="4 5">
    <name type="scientific">Cyclotella cryptica</name>
    <dbReference type="NCBI Taxonomy" id="29204"/>
    <lineage>
        <taxon>Eukaryota</taxon>
        <taxon>Sar</taxon>
        <taxon>Stramenopiles</taxon>
        <taxon>Ochrophyta</taxon>
        <taxon>Bacillariophyta</taxon>
        <taxon>Coscinodiscophyceae</taxon>
        <taxon>Thalassiosirophycidae</taxon>
        <taxon>Stephanodiscales</taxon>
        <taxon>Stephanodiscaceae</taxon>
        <taxon>Cyclotella</taxon>
    </lineage>
</organism>
<name>A0ABD3QLI6_9STRA</name>
<dbReference type="Proteomes" id="UP001516023">
    <property type="component" value="Unassembled WGS sequence"/>
</dbReference>
<gene>
    <name evidence="4" type="ORF">HJC23_003632</name>
</gene>
<dbReference type="SUPFAM" id="SSF55797">
    <property type="entry name" value="PR-1-like"/>
    <property type="match status" value="1"/>
</dbReference>
<feature type="region of interest" description="Disordered" evidence="1">
    <location>
        <begin position="73"/>
        <end position="92"/>
    </location>
</feature>
<feature type="compositionally biased region" description="Low complexity" evidence="1">
    <location>
        <begin position="321"/>
        <end position="332"/>
    </location>
</feature>
<dbReference type="FunFam" id="3.40.33.10:FF:000029">
    <property type="entry name" value="Predicted protein"/>
    <property type="match status" value="1"/>
</dbReference>
<feature type="transmembrane region" description="Helical" evidence="2">
    <location>
        <begin position="174"/>
        <end position="197"/>
    </location>
</feature>
<evidence type="ECO:0000313" key="5">
    <source>
        <dbReference type="Proteomes" id="UP001516023"/>
    </source>
</evidence>
<dbReference type="EMBL" id="JABMIG020000033">
    <property type="protein sequence ID" value="KAL3800336.1"/>
    <property type="molecule type" value="Genomic_DNA"/>
</dbReference>
<dbReference type="InterPro" id="IPR035940">
    <property type="entry name" value="CAP_sf"/>
</dbReference>
<dbReference type="AlphaFoldDB" id="A0ABD3QLI6"/>
<feature type="compositionally biased region" description="Polar residues" evidence="1">
    <location>
        <begin position="350"/>
        <end position="369"/>
    </location>
</feature>
<dbReference type="Pfam" id="PF00188">
    <property type="entry name" value="CAP"/>
    <property type="match status" value="1"/>
</dbReference>
<feature type="domain" description="SCP" evidence="3">
    <location>
        <begin position="572"/>
        <end position="717"/>
    </location>
</feature>
<keyword evidence="2" id="KW-0472">Membrane</keyword>
<keyword evidence="2" id="KW-1133">Transmembrane helix</keyword>
<feature type="compositionally biased region" description="Basic and acidic residues" evidence="1">
    <location>
        <begin position="211"/>
        <end position="222"/>
    </location>
</feature>
<evidence type="ECO:0000313" key="4">
    <source>
        <dbReference type="EMBL" id="KAL3800336.1"/>
    </source>
</evidence>
<evidence type="ECO:0000256" key="2">
    <source>
        <dbReference type="SAM" id="Phobius"/>
    </source>
</evidence>
<feature type="region of interest" description="Disordered" evidence="1">
    <location>
        <begin position="260"/>
        <end position="369"/>
    </location>
</feature>
<dbReference type="PANTHER" id="PTHR10334">
    <property type="entry name" value="CYSTEINE-RICH SECRETORY PROTEIN-RELATED"/>
    <property type="match status" value="1"/>
</dbReference>
<dbReference type="PRINTS" id="PR00837">
    <property type="entry name" value="V5TPXLIKE"/>
</dbReference>
<dbReference type="SMART" id="SM00198">
    <property type="entry name" value="SCP"/>
    <property type="match status" value="1"/>
</dbReference>
<evidence type="ECO:0000259" key="3">
    <source>
        <dbReference type="SMART" id="SM00198"/>
    </source>
</evidence>
<sequence length="749" mass="82759">MRQSSKQDNSSKTENNWMDFTSDLFSVNTTDWGTIQDSMCGAASAVQDNYRDGVVVDAENQYAQLYNSIQVHNSMHNPEDDNREMASIQNSQEKSNSYLPSAYAAECDESDYGEILVHHDALDAVSTVTPATFAQRETMVDFSQTNEQNMAVVADDTSHEVIKVRSKNTRRRNLIFGGILLVAVILLVIVVVVPVVVSKARAGESAPVSSAEKEVTGNDQKNHSANGNDDYSPEDNELSGYYGMNATIGESTTHHEENYEMGQTGNYDNNPGVESDMEDPDHYASEPAFQEDSDSNLPASTTFGKDDAYEGETPGMSPYVTSSTSAPTADSPNLFVSETEGETQPDVGSLSANSNAHESTPAPSSTPTEALLLSSMSTPVNSGGRPTSTSSSNTFAPTYVNTMLLPYSDDSEELGSVTSTPTYLFSHPNHSEEEVHTVAPTPSPHPPTLQPTKFTESVVKIKLQTDRQGYETSWSLESINFNTARNTNTSTVIARVDENTYSSYQKDSKTFTLPQGTYRFTLRDAFGDGFCCKEFQGHYSISIDGREVIKGGYYRSEISYDFLIGYFPEMTERETQWLEAHNVRRKMWHENNGVSYVPLRWSSQLAKQAETWANKLTADCEIIGIEHEHGVEEGENLAKNQADGKKGMGQLFPPDNILRRWVDQEADLPNPHNLHLTQALWRATKYVGCGDALREDDDGSVCRIQVCRYAKAGNCQMGKYNVTEGDNWLIPMLMDDSPCPPECPPEGCF</sequence>